<dbReference type="SUPFAM" id="SSF53335">
    <property type="entry name" value="S-adenosyl-L-methionine-dependent methyltransferases"/>
    <property type="match status" value="1"/>
</dbReference>
<keyword evidence="3" id="KW-1185">Reference proteome</keyword>
<dbReference type="GO" id="GO:0032259">
    <property type="term" value="P:methylation"/>
    <property type="evidence" value="ECO:0007669"/>
    <property type="project" value="UniProtKB-KW"/>
</dbReference>
<dbReference type="OrthoDB" id="5679686at2"/>
<accession>A0A5Q0C0U0</accession>
<gene>
    <name evidence="2" type="ORF">FZ934_02975</name>
</gene>
<dbReference type="AlphaFoldDB" id="A0A5Q0C0U0"/>
<reference evidence="2 3" key="1">
    <citation type="submission" date="2019-08" db="EMBL/GenBank/DDBJ databases">
        <title>Prosopis cineraria nodule microbiome.</title>
        <authorList>
            <person name="Ali R."/>
            <person name="Chaluvadi S.R."/>
            <person name="Wang X."/>
        </authorList>
    </citation>
    <scope>NUCLEOTIDE SEQUENCE [LARGE SCALE GENOMIC DNA]</scope>
    <source>
        <strain evidence="2 3">BG7</strain>
    </source>
</reference>
<dbReference type="Pfam" id="PF05050">
    <property type="entry name" value="Methyltransf_21"/>
    <property type="match status" value="1"/>
</dbReference>
<evidence type="ECO:0000313" key="3">
    <source>
        <dbReference type="Proteomes" id="UP000326881"/>
    </source>
</evidence>
<proteinExistence type="predicted"/>
<sequence length="341" mass="37793">MKLSTFIVETSVAAGSIQGQRADRPILLRSCLEYRYRLSLPDPALDVLFILTSILMIHHQGSLMLWHFQTLSTLTKHWGPRAALSVYVNRQTTRDSTEIKKISMPGVEGDVFLRPRSSDWDVLGQVFLDEEYNIKSAVHAEALYRCYQSIIAAGETPVIVDCGANCGLASIWYSQVFPRTIIIAVEPEPENYSVLCRNAKNRPIRPVMAAISDHPGHITLHNPGHGSWAWQTVESASGEIEAQTIPALLASVPNGRTLIVKIDIEGSEVSLFRSNTDWVDQTPLVVFETHDLMATWTGTAHSVLSVLTKEPRDYLQEGENTFAFSHSLLGPSAAQSAISRQ</sequence>
<dbReference type="KEGG" id="rgr:FZ934_02975"/>
<organism evidence="2 3">
    <name type="scientific">Rhizobium grahamii</name>
    <dbReference type="NCBI Taxonomy" id="1120045"/>
    <lineage>
        <taxon>Bacteria</taxon>
        <taxon>Pseudomonadati</taxon>
        <taxon>Pseudomonadota</taxon>
        <taxon>Alphaproteobacteria</taxon>
        <taxon>Hyphomicrobiales</taxon>
        <taxon>Rhizobiaceae</taxon>
        <taxon>Rhizobium/Agrobacterium group</taxon>
        <taxon>Rhizobium</taxon>
    </lineage>
</organism>
<evidence type="ECO:0000259" key="1">
    <source>
        <dbReference type="Pfam" id="PF05050"/>
    </source>
</evidence>
<dbReference type="EMBL" id="CP043498">
    <property type="protein sequence ID" value="QFY59486.1"/>
    <property type="molecule type" value="Genomic_DNA"/>
</dbReference>
<name>A0A5Q0C0U0_9HYPH</name>
<dbReference type="PANTHER" id="PTHR34203:SF15">
    <property type="entry name" value="SLL1173 PROTEIN"/>
    <property type="match status" value="1"/>
</dbReference>
<keyword evidence="2" id="KW-0489">Methyltransferase</keyword>
<protein>
    <submittedName>
        <fullName evidence="2">FkbM family methyltransferase</fullName>
    </submittedName>
</protein>
<keyword evidence="2" id="KW-0808">Transferase</keyword>
<feature type="domain" description="Methyltransferase FkbM" evidence="1">
    <location>
        <begin position="161"/>
        <end position="304"/>
    </location>
</feature>
<dbReference type="InterPro" id="IPR029063">
    <property type="entry name" value="SAM-dependent_MTases_sf"/>
</dbReference>
<dbReference type="Proteomes" id="UP000326881">
    <property type="component" value="Chromosome"/>
</dbReference>
<dbReference type="InterPro" id="IPR052514">
    <property type="entry name" value="SAM-dependent_MTase"/>
</dbReference>
<evidence type="ECO:0000313" key="2">
    <source>
        <dbReference type="EMBL" id="QFY59486.1"/>
    </source>
</evidence>
<dbReference type="GO" id="GO:0008168">
    <property type="term" value="F:methyltransferase activity"/>
    <property type="evidence" value="ECO:0007669"/>
    <property type="project" value="UniProtKB-KW"/>
</dbReference>
<dbReference type="NCBIfam" id="TIGR01444">
    <property type="entry name" value="fkbM_fam"/>
    <property type="match status" value="1"/>
</dbReference>
<dbReference type="InterPro" id="IPR006342">
    <property type="entry name" value="FkbM_mtfrase"/>
</dbReference>
<dbReference type="Gene3D" id="3.40.50.150">
    <property type="entry name" value="Vaccinia Virus protein VP39"/>
    <property type="match status" value="1"/>
</dbReference>
<dbReference type="PANTHER" id="PTHR34203">
    <property type="entry name" value="METHYLTRANSFERASE, FKBM FAMILY PROTEIN"/>
    <property type="match status" value="1"/>
</dbReference>